<keyword evidence="3 6" id="KW-0067">ATP-binding</keyword>
<evidence type="ECO:0000256" key="2">
    <source>
        <dbReference type="ARBA" id="ARBA00022741"/>
    </source>
</evidence>
<dbReference type="PROSITE" id="PS50893">
    <property type="entry name" value="ABC_TRANSPORTER_2"/>
    <property type="match status" value="1"/>
</dbReference>
<evidence type="ECO:0000256" key="4">
    <source>
        <dbReference type="SAM" id="MobiDB-lite"/>
    </source>
</evidence>
<comment type="caution">
    <text evidence="6">The sequence shown here is derived from an EMBL/GenBank/DDBJ whole genome shotgun (WGS) entry which is preliminary data.</text>
</comment>
<evidence type="ECO:0000256" key="1">
    <source>
        <dbReference type="ARBA" id="ARBA00022448"/>
    </source>
</evidence>
<protein>
    <submittedName>
        <fullName evidence="6">ABC transporter ATP-binding protein</fullName>
    </submittedName>
</protein>
<keyword evidence="2" id="KW-0547">Nucleotide-binding</keyword>
<feature type="region of interest" description="Disordered" evidence="4">
    <location>
        <begin position="1"/>
        <end position="34"/>
    </location>
</feature>
<keyword evidence="7" id="KW-1185">Reference proteome</keyword>
<dbReference type="Gene3D" id="3.40.50.300">
    <property type="entry name" value="P-loop containing nucleotide triphosphate hydrolases"/>
    <property type="match status" value="1"/>
</dbReference>
<keyword evidence="1" id="KW-0813">Transport</keyword>
<dbReference type="Pfam" id="PF00005">
    <property type="entry name" value="ABC_tran"/>
    <property type="match status" value="1"/>
</dbReference>
<dbReference type="EMBL" id="JBBNOP010000007">
    <property type="protein sequence ID" value="MEQ3363173.1"/>
    <property type="molecule type" value="Genomic_DNA"/>
</dbReference>
<dbReference type="InterPro" id="IPR051782">
    <property type="entry name" value="ABC_Transporter_VariousFunc"/>
</dbReference>
<evidence type="ECO:0000313" key="6">
    <source>
        <dbReference type="EMBL" id="MEQ3363173.1"/>
    </source>
</evidence>
<dbReference type="RefSeq" id="WP_245874391.1">
    <property type="nucleotide sequence ID" value="NZ_JBBNOP010000007.1"/>
</dbReference>
<dbReference type="Proteomes" id="UP001487305">
    <property type="component" value="Unassembled WGS sequence"/>
</dbReference>
<reference evidence="6 7" key="1">
    <citation type="submission" date="2024-04" db="EMBL/GenBank/DDBJ databases">
        <title>Human intestinal bacterial collection.</title>
        <authorList>
            <person name="Pauvert C."/>
            <person name="Hitch T.C.A."/>
            <person name="Clavel T."/>
        </authorList>
    </citation>
    <scope>NUCLEOTIDE SEQUENCE [LARGE SCALE GENOMIC DNA]</scope>
    <source>
        <strain evidence="6 7">CLA-KB-H42</strain>
    </source>
</reference>
<organism evidence="6 7">
    <name type="scientific">Raoultibacter massiliensis</name>
    <dbReference type="NCBI Taxonomy" id="1852371"/>
    <lineage>
        <taxon>Bacteria</taxon>
        <taxon>Bacillati</taxon>
        <taxon>Actinomycetota</taxon>
        <taxon>Coriobacteriia</taxon>
        <taxon>Eggerthellales</taxon>
        <taxon>Eggerthellaceae</taxon>
        <taxon>Raoultibacter</taxon>
    </lineage>
</organism>
<proteinExistence type="predicted"/>
<evidence type="ECO:0000259" key="5">
    <source>
        <dbReference type="PROSITE" id="PS50893"/>
    </source>
</evidence>
<feature type="domain" description="ABC transporter" evidence="5">
    <location>
        <begin position="41"/>
        <end position="268"/>
    </location>
</feature>
<dbReference type="GO" id="GO:0005524">
    <property type="term" value="F:ATP binding"/>
    <property type="evidence" value="ECO:0007669"/>
    <property type="project" value="UniProtKB-KW"/>
</dbReference>
<feature type="compositionally biased region" description="Basic and acidic residues" evidence="4">
    <location>
        <begin position="1"/>
        <end position="16"/>
    </location>
</feature>
<dbReference type="SUPFAM" id="SSF52540">
    <property type="entry name" value="P-loop containing nucleoside triphosphate hydrolases"/>
    <property type="match status" value="1"/>
</dbReference>
<evidence type="ECO:0000313" key="7">
    <source>
        <dbReference type="Proteomes" id="UP001487305"/>
    </source>
</evidence>
<dbReference type="PANTHER" id="PTHR42939:SF1">
    <property type="entry name" value="ABC TRANSPORTER ATP-BINDING PROTEIN ALBC-RELATED"/>
    <property type="match status" value="1"/>
</dbReference>
<dbReference type="InterPro" id="IPR003593">
    <property type="entry name" value="AAA+_ATPase"/>
</dbReference>
<evidence type="ECO:0000256" key="3">
    <source>
        <dbReference type="ARBA" id="ARBA00022840"/>
    </source>
</evidence>
<sequence>MGDARMNETKLDDRHSCGPSAEKPDPAQSRNGEFRQRPCALRAERLTCRYAAEDVFADVGFELDQGSIAFLTGPNGAGKSTLFRCLAGWSAPREGSIELFGEPFDGSDRTQRAIISYVPDVPSFYDDLTAGEHIRFMLQANGMGVGGSKAQTLMDRFGLSSHLDQYPSSYSRGMRQKLALVIALSLDPRLLLLDEPYGPLDPAAAIVLSEMLVEARDRGAAVLVSCHHDVPALEPDTVLRLADGALMRFDANAGLSEGLSTGLPNLAERQ</sequence>
<name>A0ABV1JDL5_9ACTN</name>
<dbReference type="PANTHER" id="PTHR42939">
    <property type="entry name" value="ABC TRANSPORTER ATP-BINDING PROTEIN ALBC-RELATED"/>
    <property type="match status" value="1"/>
</dbReference>
<accession>A0ABV1JDL5</accession>
<gene>
    <name evidence="6" type="ORF">AAA083_09325</name>
</gene>
<dbReference type="SMART" id="SM00382">
    <property type="entry name" value="AAA"/>
    <property type="match status" value="1"/>
</dbReference>
<dbReference type="InterPro" id="IPR027417">
    <property type="entry name" value="P-loop_NTPase"/>
</dbReference>
<dbReference type="InterPro" id="IPR003439">
    <property type="entry name" value="ABC_transporter-like_ATP-bd"/>
</dbReference>